<feature type="transmembrane region" description="Helical" evidence="5">
    <location>
        <begin position="213"/>
        <end position="234"/>
    </location>
</feature>
<dbReference type="Gene3D" id="1.20.1740.10">
    <property type="entry name" value="Amino acid/polyamine transporter I"/>
    <property type="match status" value="1"/>
</dbReference>
<evidence type="ECO:0000256" key="1">
    <source>
        <dbReference type="ARBA" id="ARBA00004141"/>
    </source>
</evidence>
<keyword evidence="4 5" id="KW-0472">Membrane</keyword>
<feature type="transmembrane region" description="Helical" evidence="5">
    <location>
        <begin position="443"/>
        <end position="461"/>
    </location>
</feature>
<dbReference type="Proteomes" id="UP000461730">
    <property type="component" value="Unassembled WGS sequence"/>
</dbReference>
<protein>
    <submittedName>
        <fullName evidence="6">Amino acid permease</fullName>
    </submittedName>
</protein>
<comment type="caution">
    <text evidence="6">The sequence shown here is derived from an EMBL/GenBank/DDBJ whole genome shotgun (WGS) entry which is preliminary data.</text>
</comment>
<dbReference type="AlphaFoldDB" id="A0A7K1U3S2"/>
<feature type="transmembrane region" description="Helical" evidence="5">
    <location>
        <begin position="12"/>
        <end position="34"/>
    </location>
</feature>
<keyword evidence="7" id="KW-1185">Reference proteome</keyword>
<dbReference type="PANTHER" id="PTHR11785">
    <property type="entry name" value="AMINO ACID TRANSPORTER"/>
    <property type="match status" value="1"/>
</dbReference>
<dbReference type="GO" id="GO:0016020">
    <property type="term" value="C:membrane"/>
    <property type="evidence" value="ECO:0007669"/>
    <property type="project" value="UniProtKB-SubCell"/>
</dbReference>
<feature type="transmembrane region" description="Helical" evidence="5">
    <location>
        <begin position="171"/>
        <end position="190"/>
    </location>
</feature>
<feature type="transmembrane region" description="Helical" evidence="5">
    <location>
        <begin position="260"/>
        <end position="281"/>
    </location>
</feature>
<accession>A0A7K1U3S2</accession>
<dbReference type="RefSeq" id="WP_157306429.1">
    <property type="nucleotide sequence ID" value="NZ_WRXN01000004.1"/>
</dbReference>
<evidence type="ECO:0000256" key="2">
    <source>
        <dbReference type="ARBA" id="ARBA00022692"/>
    </source>
</evidence>
<feature type="transmembrane region" description="Helical" evidence="5">
    <location>
        <begin position="415"/>
        <end position="437"/>
    </location>
</feature>
<feature type="transmembrane region" description="Helical" evidence="5">
    <location>
        <begin position="46"/>
        <end position="68"/>
    </location>
</feature>
<dbReference type="EMBL" id="WRXN01000004">
    <property type="protein sequence ID" value="MVT09012.1"/>
    <property type="molecule type" value="Genomic_DNA"/>
</dbReference>
<sequence>MSDQPKSFRRSFGLLDATMIVAGSMIGSGIFLVSADITRNVGGAGWLILIWVITGLLTLTAAMSYGELSAMFPHAGGQYVYLKEAFNRLTGFLFGWSFFTVIQAGSIAAVGVAFAKFSAYIFPILSEKNILFDLDFIQVSAAQLTSILLIVLLTFINTLGVKEGKWIQTGFTLAKIAALLALILFGVFAADKAIWDANWQTGFSFGKMEGASLLPYVGLAALGAIAGSMVGSLFSSDSWNNVTFIAGEIKNPQRNIGRSLFLGTLIVTVIYVATNLVYIGILPLNDIAYAENDRVGVAAAVKIFGTKGTYIIAALLMISTFGCNNGLILSGARVCYTMANDGVFFRSLGQLNKNAVPARALWIQCVWASVLCLSGKYGQLLDYVIFVVLIFYILTIAGIFRLRRTRPELPRPYKAFGYPFLPLLYIVSAGIICISLLVYKPLYTWPGLCIVLLGIPVYYLMKKGDDRKPSPLHEPNLTTYDL</sequence>
<dbReference type="InterPro" id="IPR002293">
    <property type="entry name" value="AA/rel_permease1"/>
</dbReference>
<evidence type="ECO:0000313" key="6">
    <source>
        <dbReference type="EMBL" id="MVT09012.1"/>
    </source>
</evidence>
<dbReference type="PANTHER" id="PTHR11785:SF512">
    <property type="entry name" value="SOBREMESA, ISOFORM B"/>
    <property type="match status" value="1"/>
</dbReference>
<evidence type="ECO:0000256" key="3">
    <source>
        <dbReference type="ARBA" id="ARBA00022989"/>
    </source>
</evidence>
<comment type="subcellular location">
    <subcellularLocation>
        <location evidence="1">Membrane</location>
        <topology evidence="1">Multi-pass membrane protein</topology>
    </subcellularLocation>
</comment>
<reference evidence="6 7" key="1">
    <citation type="submission" date="2019-12" db="EMBL/GenBank/DDBJ databases">
        <title>Chitinophaga sp. strain ysch24 (GDMCC 1.1355), whole genome shotgun sequence.</title>
        <authorList>
            <person name="Zhang X."/>
        </authorList>
    </citation>
    <scope>NUCLEOTIDE SEQUENCE [LARGE SCALE GENOMIC DNA]</scope>
    <source>
        <strain evidence="7">ysch24</strain>
    </source>
</reference>
<keyword evidence="2 5" id="KW-0812">Transmembrane</keyword>
<keyword evidence="3 5" id="KW-1133">Transmembrane helix</keyword>
<evidence type="ECO:0000256" key="5">
    <source>
        <dbReference type="SAM" id="Phobius"/>
    </source>
</evidence>
<gene>
    <name evidence="6" type="ORF">GO493_12135</name>
</gene>
<feature type="transmembrane region" description="Helical" evidence="5">
    <location>
        <begin position="136"/>
        <end position="159"/>
    </location>
</feature>
<dbReference type="PIRSF" id="PIRSF006060">
    <property type="entry name" value="AA_transporter"/>
    <property type="match status" value="1"/>
</dbReference>
<proteinExistence type="predicted"/>
<feature type="transmembrane region" description="Helical" evidence="5">
    <location>
        <begin position="383"/>
        <end position="403"/>
    </location>
</feature>
<feature type="transmembrane region" description="Helical" evidence="5">
    <location>
        <begin position="89"/>
        <end position="116"/>
    </location>
</feature>
<dbReference type="Pfam" id="PF13520">
    <property type="entry name" value="AA_permease_2"/>
    <property type="match status" value="1"/>
</dbReference>
<organism evidence="6 7">
    <name type="scientific">Chitinophaga tropicalis</name>
    <dbReference type="NCBI Taxonomy" id="2683588"/>
    <lineage>
        <taxon>Bacteria</taxon>
        <taxon>Pseudomonadati</taxon>
        <taxon>Bacteroidota</taxon>
        <taxon>Chitinophagia</taxon>
        <taxon>Chitinophagales</taxon>
        <taxon>Chitinophagaceae</taxon>
        <taxon>Chitinophaga</taxon>
    </lineage>
</organism>
<dbReference type="GO" id="GO:0015179">
    <property type="term" value="F:L-amino acid transmembrane transporter activity"/>
    <property type="evidence" value="ECO:0007669"/>
    <property type="project" value="TreeGrafter"/>
</dbReference>
<evidence type="ECO:0000256" key="4">
    <source>
        <dbReference type="ARBA" id="ARBA00023136"/>
    </source>
</evidence>
<name>A0A7K1U3S2_9BACT</name>
<dbReference type="InterPro" id="IPR050598">
    <property type="entry name" value="AminoAcid_Transporter"/>
</dbReference>
<evidence type="ECO:0000313" key="7">
    <source>
        <dbReference type="Proteomes" id="UP000461730"/>
    </source>
</evidence>